<organism evidence="1 2">
    <name type="scientific">Bdellovibrio bacteriovorus</name>
    <dbReference type="NCBI Taxonomy" id="959"/>
    <lineage>
        <taxon>Bacteria</taxon>
        <taxon>Pseudomonadati</taxon>
        <taxon>Bdellovibrionota</taxon>
        <taxon>Bdellovibrionia</taxon>
        <taxon>Bdellovibrionales</taxon>
        <taxon>Pseudobdellovibrionaceae</taxon>
        <taxon>Bdellovibrio</taxon>
    </lineage>
</organism>
<reference evidence="1 2" key="1">
    <citation type="submission" date="2016-03" db="EMBL/GenBank/DDBJ databases">
        <authorList>
            <person name="Ploux O."/>
        </authorList>
    </citation>
    <scope>NUCLEOTIDE SEQUENCE [LARGE SCALE GENOMIC DNA]</scope>
    <source>
        <strain evidence="1 2">R0</strain>
    </source>
</reference>
<protein>
    <submittedName>
        <fullName evidence="1">Uncharacterized protein</fullName>
    </submittedName>
</protein>
<dbReference type="EMBL" id="LUKE01000001">
    <property type="protein sequence ID" value="KYG67128.1"/>
    <property type="molecule type" value="Genomic_DNA"/>
</dbReference>
<evidence type="ECO:0000313" key="2">
    <source>
        <dbReference type="Proteomes" id="UP000075320"/>
    </source>
</evidence>
<dbReference type="AlphaFoldDB" id="A0A150WRY3"/>
<proteinExistence type="predicted"/>
<keyword evidence="2" id="KW-1185">Reference proteome</keyword>
<evidence type="ECO:0000313" key="1">
    <source>
        <dbReference type="EMBL" id="KYG67128.1"/>
    </source>
</evidence>
<gene>
    <name evidence="1" type="ORF">AZI86_08950</name>
</gene>
<dbReference type="Proteomes" id="UP000075320">
    <property type="component" value="Unassembled WGS sequence"/>
</dbReference>
<comment type="caution">
    <text evidence="1">The sequence shown here is derived from an EMBL/GenBank/DDBJ whole genome shotgun (WGS) entry which is preliminary data.</text>
</comment>
<accession>A0A150WRY3</accession>
<sequence length="66" mass="8139">MYDYMLPRLLNNFLHQIWFNLWRMEHRKNKKRELKQLPFFSENIVVFASPAAKILDLCAHSRQSRF</sequence>
<name>A0A150WRY3_BDEBC</name>